<sequence length="90" mass="9771">MKHIMTGIAGMVLLVGTGFANLAEKEGIVYFAIAIETPDGTKAHAVMSKEQYDKIKDKDLKKGVNVKLNYVFWGSHGGVIVDRPDPPLAD</sequence>
<dbReference type="Proteomes" id="UP000630149">
    <property type="component" value="Unassembled WGS sequence"/>
</dbReference>
<gene>
    <name evidence="1" type="ORF">GCM10007966_07930</name>
</gene>
<dbReference type="AlphaFoldDB" id="A0A917JQS2"/>
<protein>
    <submittedName>
        <fullName evidence="1">Uncharacterized protein</fullName>
    </submittedName>
</protein>
<evidence type="ECO:0000313" key="2">
    <source>
        <dbReference type="Proteomes" id="UP000630149"/>
    </source>
</evidence>
<reference evidence="1" key="2">
    <citation type="submission" date="2020-09" db="EMBL/GenBank/DDBJ databases">
        <authorList>
            <person name="Sun Q."/>
            <person name="Ohkuma M."/>
        </authorList>
    </citation>
    <scope>NUCLEOTIDE SEQUENCE</scope>
    <source>
        <strain evidence="1">JCM 13919</strain>
    </source>
</reference>
<reference evidence="1" key="1">
    <citation type="journal article" date="2014" name="Int. J. Syst. Evol. Microbiol.">
        <title>Complete genome sequence of Corynebacterium casei LMG S-19264T (=DSM 44701T), isolated from a smear-ripened cheese.</title>
        <authorList>
            <consortium name="US DOE Joint Genome Institute (JGI-PGF)"/>
            <person name="Walter F."/>
            <person name="Albersmeier A."/>
            <person name="Kalinowski J."/>
            <person name="Ruckert C."/>
        </authorList>
    </citation>
    <scope>NUCLEOTIDE SEQUENCE</scope>
    <source>
        <strain evidence="1">JCM 13919</strain>
    </source>
</reference>
<accession>A0A917JQS2</accession>
<evidence type="ECO:0000313" key="1">
    <source>
        <dbReference type="EMBL" id="GGI81796.1"/>
    </source>
</evidence>
<organism evidence="1 2">
    <name type="scientific">Legionella impletisoli</name>
    <dbReference type="NCBI Taxonomy" id="343510"/>
    <lineage>
        <taxon>Bacteria</taxon>
        <taxon>Pseudomonadati</taxon>
        <taxon>Pseudomonadota</taxon>
        <taxon>Gammaproteobacteria</taxon>
        <taxon>Legionellales</taxon>
        <taxon>Legionellaceae</taxon>
        <taxon>Legionella</taxon>
    </lineage>
</organism>
<keyword evidence="2" id="KW-1185">Reference proteome</keyword>
<proteinExistence type="predicted"/>
<comment type="caution">
    <text evidence="1">The sequence shown here is derived from an EMBL/GenBank/DDBJ whole genome shotgun (WGS) entry which is preliminary data.</text>
</comment>
<name>A0A917JQS2_9GAMM</name>
<dbReference type="EMBL" id="BMOB01000002">
    <property type="protein sequence ID" value="GGI81796.1"/>
    <property type="molecule type" value="Genomic_DNA"/>
</dbReference>